<protein>
    <submittedName>
        <fullName evidence="2">Uncharacterized protein LOC112212393 isoform X2</fullName>
    </submittedName>
</protein>
<accession>A0A6P6F876</accession>
<evidence type="ECO:0000313" key="1">
    <source>
        <dbReference type="Proteomes" id="UP000515180"/>
    </source>
</evidence>
<dbReference type="AlphaFoldDB" id="A0A6P6F876"/>
<dbReference type="Proteomes" id="UP000515180">
    <property type="component" value="Unplaced"/>
</dbReference>
<dbReference type="Gene3D" id="3.30.420.10">
    <property type="entry name" value="Ribonuclease H-like superfamily/Ribonuclease H"/>
    <property type="match status" value="1"/>
</dbReference>
<organism evidence="1 2">
    <name type="scientific">Bombus impatiens</name>
    <name type="common">Bumblebee</name>
    <dbReference type="NCBI Taxonomy" id="132113"/>
    <lineage>
        <taxon>Eukaryota</taxon>
        <taxon>Metazoa</taxon>
        <taxon>Ecdysozoa</taxon>
        <taxon>Arthropoda</taxon>
        <taxon>Hexapoda</taxon>
        <taxon>Insecta</taxon>
        <taxon>Pterygota</taxon>
        <taxon>Neoptera</taxon>
        <taxon>Endopterygota</taxon>
        <taxon>Hymenoptera</taxon>
        <taxon>Apocrita</taxon>
        <taxon>Aculeata</taxon>
        <taxon>Apoidea</taxon>
        <taxon>Anthophila</taxon>
        <taxon>Apidae</taxon>
        <taxon>Bombus</taxon>
        <taxon>Pyrobombus</taxon>
    </lineage>
</organism>
<gene>
    <name evidence="2" type="primary">LOC112212393</name>
</gene>
<dbReference type="GeneID" id="112212393"/>
<dbReference type="RefSeq" id="XP_024221669.1">
    <property type="nucleotide sequence ID" value="XM_024365901.2"/>
</dbReference>
<reference evidence="2" key="1">
    <citation type="submission" date="2025-08" db="UniProtKB">
        <authorList>
            <consortium name="RefSeq"/>
        </authorList>
    </citation>
    <scope>IDENTIFICATION</scope>
</reference>
<dbReference type="OrthoDB" id="7614598at2759"/>
<name>A0A6P6F876_BOMIM</name>
<sequence length="242" mass="28707">MASSSQVRDIHHYIMYENIQKLLTMHPNSVMFYDDEWISYNDDGTYQFEWSNDNRKSEVKMEQLGVWWNKTGIIEYFVKPSTSSTNALLYASFDNANLKLRRPCDGSQYSAEQLYLIADYTNPQFTVDTYRYIRAKNYTIFSLPPGSEQDTPTRSYLFKAFNRHIQNKHKKYNGDIIRAMNDFCEKTEVAFFVKGIDTFFNSFRKHYDEKIEISGDAIWILKTNLRFVLFECLHTVKTLYYA</sequence>
<keyword evidence="1" id="KW-1185">Reference proteome</keyword>
<proteinExistence type="predicted"/>
<evidence type="ECO:0000313" key="2">
    <source>
        <dbReference type="RefSeq" id="XP_024221669.1"/>
    </source>
</evidence>
<dbReference type="GO" id="GO:0003676">
    <property type="term" value="F:nucleic acid binding"/>
    <property type="evidence" value="ECO:0007669"/>
    <property type="project" value="InterPro"/>
</dbReference>
<dbReference type="InterPro" id="IPR036397">
    <property type="entry name" value="RNaseH_sf"/>
</dbReference>
<dbReference type="KEGG" id="bim:112212393"/>